<organism evidence="1 2">
    <name type="scientific">Clonostachys rosea f. rosea IK726</name>
    <dbReference type="NCBI Taxonomy" id="1349383"/>
    <lineage>
        <taxon>Eukaryota</taxon>
        <taxon>Fungi</taxon>
        <taxon>Dikarya</taxon>
        <taxon>Ascomycota</taxon>
        <taxon>Pezizomycotina</taxon>
        <taxon>Sordariomycetes</taxon>
        <taxon>Hypocreomycetidae</taxon>
        <taxon>Hypocreales</taxon>
        <taxon>Bionectriaceae</taxon>
        <taxon>Clonostachys</taxon>
    </lineage>
</organism>
<reference evidence="1" key="2">
    <citation type="submission" date="2021-10" db="EMBL/GenBank/DDBJ databases">
        <authorList>
            <person name="Piombo E."/>
        </authorList>
    </citation>
    <scope>NUCLEOTIDE SEQUENCE</scope>
</reference>
<evidence type="ECO:0000313" key="1">
    <source>
        <dbReference type="EMBL" id="CAG9942765.1"/>
    </source>
</evidence>
<protein>
    <submittedName>
        <fullName evidence="1">Uncharacterized protein</fullName>
    </submittedName>
</protein>
<proteinExistence type="predicted"/>
<accession>A0ACA9TP94</accession>
<gene>
    <name evidence="1" type="ORF">CRV2_00009704</name>
</gene>
<dbReference type="Proteomes" id="UP000836387">
    <property type="component" value="Unassembled WGS sequence"/>
</dbReference>
<reference evidence="1" key="1">
    <citation type="submission" date="2020-04" db="EMBL/GenBank/DDBJ databases">
        <authorList>
            <person name="Broberg M."/>
        </authorList>
    </citation>
    <scope>NUCLEOTIDE SEQUENCE</scope>
</reference>
<keyword evidence="2" id="KW-1185">Reference proteome</keyword>
<sequence>MQFLTQILPFLITGVATATPCSNNDTVLERDVVVIGGGSSGTYAAMRLMDQGHSVVVLEKNDHLGGHTVTYTDPDTNQPFNLGVVVYHNSSIVRDYFGSLGVPLANVSFGGAEQVFVDLSTGRAVDGYTPVAPEALGAAIQKYAGIYTEKYPYLSLGYDVPNPVPEELLAPYADFIKDNDLGDIVQQVNSIAGCNGNLLERPTIYGLKVFSPLLVQAAAAGFINAASGNNLDLYRAAQGRLNDKESVVLQSRIKKITRSQDGVQVVVKTPKGRVVVKAKKLVLAIPPTIDSLTSIGLDLTSEETELFSKFKGFLYGSTVFTHQGIDTKRSFGNIGTNTPYNLLTLPGSYSIGPLLAGNVSTNKLSAYFGGLDPDLTEQDIKDLVKGELDNLAKAGTIGQGEPDFKYFGNHAPYHIHVSPEDIREGFYSKLYKLEGQKNTFWTGAAFVDNDSTLIWTWTESYLLKLIQDSLNCGVSFESAYRKKETE</sequence>
<name>A0ACA9TP94_BIOOC</name>
<dbReference type="EMBL" id="CADEHS020000006">
    <property type="protein sequence ID" value="CAG9942765.1"/>
    <property type="molecule type" value="Genomic_DNA"/>
</dbReference>
<comment type="caution">
    <text evidence="1">The sequence shown here is derived from an EMBL/GenBank/DDBJ whole genome shotgun (WGS) entry which is preliminary data.</text>
</comment>
<evidence type="ECO:0000313" key="2">
    <source>
        <dbReference type="Proteomes" id="UP000836387"/>
    </source>
</evidence>